<evidence type="ECO:0000256" key="2">
    <source>
        <dbReference type="RuleBase" id="RU003682"/>
    </source>
</evidence>
<organism evidence="4 5">
    <name type="scientific">Aspergillus keveii</name>
    <dbReference type="NCBI Taxonomy" id="714993"/>
    <lineage>
        <taxon>Eukaryota</taxon>
        <taxon>Fungi</taxon>
        <taxon>Dikarya</taxon>
        <taxon>Ascomycota</taxon>
        <taxon>Pezizomycotina</taxon>
        <taxon>Eurotiomycetes</taxon>
        <taxon>Eurotiomycetidae</taxon>
        <taxon>Eurotiales</taxon>
        <taxon>Aspergillaceae</taxon>
        <taxon>Aspergillus</taxon>
        <taxon>Aspergillus subgen. Nidulantes</taxon>
    </lineage>
</organism>
<dbReference type="InterPro" id="IPR005123">
    <property type="entry name" value="Oxoglu/Fe-dep_dioxygenase_dom"/>
</dbReference>
<protein>
    <submittedName>
        <fullName evidence="4">Gibberellin 20-oxidase</fullName>
    </submittedName>
</protein>
<evidence type="ECO:0000313" key="5">
    <source>
        <dbReference type="Proteomes" id="UP001610563"/>
    </source>
</evidence>
<name>A0ABR4GE48_9EURO</name>
<dbReference type="PANTHER" id="PTHR47990">
    <property type="entry name" value="2-OXOGLUTARATE (2OG) AND FE(II)-DEPENDENT OXYGENASE SUPERFAMILY PROTEIN-RELATED"/>
    <property type="match status" value="1"/>
</dbReference>
<dbReference type="Pfam" id="PF14226">
    <property type="entry name" value="DIOX_N"/>
    <property type="match status" value="1"/>
</dbReference>
<dbReference type="PRINTS" id="PR00682">
    <property type="entry name" value="IPNSYNTHASE"/>
</dbReference>
<dbReference type="PROSITE" id="PS51471">
    <property type="entry name" value="FE2OG_OXY"/>
    <property type="match status" value="1"/>
</dbReference>
<dbReference type="InterPro" id="IPR044861">
    <property type="entry name" value="IPNS-like_FE2OG_OXY"/>
</dbReference>
<dbReference type="SUPFAM" id="SSF51197">
    <property type="entry name" value="Clavaminate synthase-like"/>
    <property type="match status" value="1"/>
</dbReference>
<dbReference type="Proteomes" id="UP001610563">
    <property type="component" value="Unassembled WGS sequence"/>
</dbReference>
<keyword evidence="2" id="KW-0479">Metal-binding</keyword>
<dbReference type="Pfam" id="PF03171">
    <property type="entry name" value="2OG-FeII_Oxy"/>
    <property type="match status" value="1"/>
</dbReference>
<sequence>MAVLTLDYEKFHSGTEAERREFAQTLLDGFKRVGFVKLVNHGFSSEEIEDIYQWNERFFNLPTPHKAAVQNDQGPKPQRGWSAVGVEKTGSLNAGGEVRLSKEGDNDLQDAKEHFDIGPAGDVEFRNKWPEEEKLPGFQNTMNAYFDRSQAITLELLRALAIAMDVPNDTFVRLCQGHASELRLNHYPPIAVQTLEQGTTSRIWPHTDFGIITLLSQDDIGGLEIQDRENPSEFLPVDREDVAEFVVNIGDCLERWTNGVLRAGLHRVTTPRHMLMKENAQLRARRSNAFFLKAHRQMSVGPISYFVTADQPPKYEDMTALAYQQLRTGIVY</sequence>
<feature type="domain" description="Fe2OG dioxygenase" evidence="3">
    <location>
        <begin position="178"/>
        <end position="294"/>
    </location>
</feature>
<dbReference type="InterPro" id="IPR026992">
    <property type="entry name" value="DIOX_N"/>
</dbReference>
<evidence type="ECO:0000259" key="3">
    <source>
        <dbReference type="PROSITE" id="PS51471"/>
    </source>
</evidence>
<dbReference type="InterPro" id="IPR050231">
    <property type="entry name" value="Iron_ascorbate_oxido_reductase"/>
</dbReference>
<dbReference type="InterPro" id="IPR027443">
    <property type="entry name" value="IPNS-like_sf"/>
</dbReference>
<keyword evidence="2" id="KW-0560">Oxidoreductase</keyword>
<proteinExistence type="inferred from homology"/>
<dbReference type="EMBL" id="JBFTWV010000020">
    <property type="protein sequence ID" value="KAL2797318.1"/>
    <property type="molecule type" value="Genomic_DNA"/>
</dbReference>
<comment type="similarity">
    <text evidence="1 2">Belongs to the iron/ascorbate-dependent oxidoreductase family.</text>
</comment>
<comment type="caution">
    <text evidence="4">The sequence shown here is derived from an EMBL/GenBank/DDBJ whole genome shotgun (WGS) entry which is preliminary data.</text>
</comment>
<evidence type="ECO:0000313" key="4">
    <source>
        <dbReference type="EMBL" id="KAL2797318.1"/>
    </source>
</evidence>
<keyword evidence="5" id="KW-1185">Reference proteome</keyword>
<dbReference type="Gene3D" id="2.60.120.330">
    <property type="entry name" value="B-lactam Antibiotic, Isopenicillin N Synthase, Chain"/>
    <property type="match status" value="1"/>
</dbReference>
<evidence type="ECO:0000256" key="1">
    <source>
        <dbReference type="ARBA" id="ARBA00008056"/>
    </source>
</evidence>
<accession>A0ABR4GE48</accession>
<gene>
    <name evidence="4" type="ORF">BJX66DRAFT_298115</name>
</gene>
<reference evidence="4 5" key="1">
    <citation type="submission" date="2024-07" db="EMBL/GenBank/DDBJ databases">
        <title>Section-level genome sequencing and comparative genomics of Aspergillus sections Usti and Cavernicolus.</title>
        <authorList>
            <consortium name="Lawrence Berkeley National Laboratory"/>
            <person name="Nybo J.L."/>
            <person name="Vesth T.C."/>
            <person name="Theobald S."/>
            <person name="Frisvad J.C."/>
            <person name="Larsen T.O."/>
            <person name="Kjaerboelling I."/>
            <person name="Rothschild-Mancinelli K."/>
            <person name="Lyhne E.K."/>
            <person name="Kogle M.E."/>
            <person name="Barry K."/>
            <person name="Clum A."/>
            <person name="Na H."/>
            <person name="Ledsgaard L."/>
            <person name="Lin J."/>
            <person name="Lipzen A."/>
            <person name="Kuo A."/>
            <person name="Riley R."/>
            <person name="Mondo S."/>
            <person name="Labutti K."/>
            <person name="Haridas S."/>
            <person name="Pangalinan J."/>
            <person name="Salamov A.A."/>
            <person name="Simmons B.A."/>
            <person name="Magnuson J.K."/>
            <person name="Chen J."/>
            <person name="Drula E."/>
            <person name="Henrissat B."/>
            <person name="Wiebenga A."/>
            <person name="Lubbers R.J."/>
            <person name="Gomes A.C."/>
            <person name="Makela M.R."/>
            <person name="Stajich J."/>
            <person name="Grigoriev I.V."/>
            <person name="Mortensen U.H."/>
            <person name="De Vries R.P."/>
            <person name="Baker S.E."/>
            <person name="Andersen M.R."/>
        </authorList>
    </citation>
    <scope>NUCLEOTIDE SEQUENCE [LARGE SCALE GENOMIC DNA]</scope>
    <source>
        <strain evidence="4 5">CBS 209.92</strain>
    </source>
</reference>
<keyword evidence="2" id="KW-0408">Iron</keyword>